<dbReference type="PANTHER" id="PTHR13878:SF91">
    <property type="entry name" value="FAD BINDING DOMAIN PROTEIN (AFU_ORTHOLOGUE AFUA_6G12070)-RELATED"/>
    <property type="match status" value="1"/>
</dbReference>
<dbReference type="InterPro" id="IPR006094">
    <property type="entry name" value="Oxid_FAD_bind_N"/>
</dbReference>
<feature type="signal peptide" evidence="3">
    <location>
        <begin position="1"/>
        <end position="19"/>
    </location>
</feature>
<dbReference type="EMBL" id="JANBVN010000139">
    <property type="protein sequence ID" value="KAJ9138774.1"/>
    <property type="molecule type" value="Genomic_DNA"/>
</dbReference>
<dbReference type="PANTHER" id="PTHR13878">
    <property type="entry name" value="GULONOLACTONE OXIDASE"/>
    <property type="match status" value="1"/>
</dbReference>
<evidence type="ECO:0000313" key="6">
    <source>
        <dbReference type="Proteomes" id="UP001174691"/>
    </source>
</evidence>
<dbReference type="Pfam" id="PF01565">
    <property type="entry name" value="FAD_binding_4"/>
    <property type="match status" value="1"/>
</dbReference>
<reference evidence="5" key="1">
    <citation type="submission" date="2022-07" db="EMBL/GenBank/DDBJ databases">
        <title>Fungi with potential for degradation of polypropylene.</title>
        <authorList>
            <person name="Gostincar C."/>
        </authorList>
    </citation>
    <scope>NUCLEOTIDE SEQUENCE</scope>
    <source>
        <strain evidence="5">EXF-13287</strain>
    </source>
</reference>
<dbReference type="GO" id="GO:0071949">
    <property type="term" value="F:FAD binding"/>
    <property type="evidence" value="ECO:0007669"/>
    <property type="project" value="InterPro"/>
</dbReference>
<dbReference type="InterPro" id="IPR016169">
    <property type="entry name" value="FAD-bd_PCMH_sub2"/>
</dbReference>
<gene>
    <name evidence="5" type="ORF">NKR19_g7701</name>
</gene>
<organism evidence="5 6">
    <name type="scientific">Coniochaeta hoffmannii</name>
    <dbReference type="NCBI Taxonomy" id="91930"/>
    <lineage>
        <taxon>Eukaryota</taxon>
        <taxon>Fungi</taxon>
        <taxon>Dikarya</taxon>
        <taxon>Ascomycota</taxon>
        <taxon>Pezizomycotina</taxon>
        <taxon>Sordariomycetes</taxon>
        <taxon>Sordariomycetidae</taxon>
        <taxon>Coniochaetales</taxon>
        <taxon>Coniochaetaceae</taxon>
        <taxon>Coniochaeta</taxon>
    </lineage>
</organism>
<keyword evidence="2" id="KW-0560">Oxidoreductase</keyword>
<keyword evidence="3" id="KW-0732">Signal</keyword>
<dbReference type="Proteomes" id="UP001174691">
    <property type="component" value="Unassembled WGS sequence"/>
</dbReference>
<proteinExistence type="inferred from homology"/>
<name>A0AA38RKJ3_9PEZI</name>
<dbReference type="GO" id="GO:0016491">
    <property type="term" value="F:oxidoreductase activity"/>
    <property type="evidence" value="ECO:0007669"/>
    <property type="project" value="UniProtKB-KW"/>
</dbReference>
<evidence type="ECO:0000256" key="2">
    <source>
        <dbReference type="ARBA" id="ARBA00023002"/>
    </source>
</evidence>
<dbReference type="InterPro" id="IPR050432">
    <property type="entry name" value="FAD-linked_Oxidoreductases_BP"/>
</dbReference>
<comment type="caution">
    <text evidence="5">The sequence shown here is derived from an EMBL/GenBank/DDBJ whole genome shotgun (WGS) entry which is preliminary data.</text>
</comment>
<feature type="chain" id="PRO_5041265623" evidence="3">
    <location>
        <begin position="20"/>
        <end position="528"/>
    </location>
</feature>
<comment type="similarity">
    <text evidence="1">Belongs to the oxygen-dependent FAD-linked oxidoreductase family.</text>
</comment>
<keyword evidence="6" id="KW-1185">Reference proteome</keyword>
<evidence type="ECO:0000313" key="5">
    <source>
        <dbReference type="EMBL" id="KAJ9138774.1"/>
    </source>
</evidence>
<dbReference type="AlphaFoldDB" id="A0AA38RKJ3"/>
<evidence type="ECO:0000256" key="3">
    <source>
        <dbReference type="SAM" id="SignalP"/>
    </source>
</evidence>
<feature type="domain" description="FAD-binding PCMH-type" evidence="4">
    <location>
        <begin position="44"/>
        <end position="223"/>
    </location>
</feature>
<dbReference type="Gene3D" id="3.30.465.10">
    <property type="match status" value="2"/>
</dbReference>
<dbReference type="InterPro" id="IPR016166">
    <property type="entry name" value="FAD-bd_PCMH"/>
</dbReference>
<dbReference type="InterPro" id="IPR036318">
    <property type="entry name" value="FAD-bd_PCMH-like_sf"/>
</dbReference>
<protein>
    <submittedName>
        <fullName evidence="5">FAD binding domain-containing protein</fullName>
    </submittedName>
</protein>
<dbReference type="Pfam" id="PF08031">
    <property type="entry name" value="BBE"/>
    <property type="match status" value="1"/>
</dbReference>
<evidence type="ECO:0000259" key="4">
    <source>
        <dbReference type="PROSITE" id="PS51387"/>
    </source>
</evidence>
<accession>A0AA38RKJ3</accession>
<evidence type="ECO:0000256" key="1">
    <source>
        <dbReference type="ARBA" id="ARBA00005466"/>
    </source>
</evidence>
<dbReference type="SUPFAM" id="SSF56176">
    <property type="entry name" value="FAD-binding/transporter-associated domain-like"/>
    <property type="match status" value="1"/>
</dbReference>
<dbReference type="PROSITE" id="PS51387">
    <property type="entry name" value="FAD_PCMH"/>
    <property type="match status" value="1"/>
</dbReference>
<sequence length="528" mass="56420">MRLLKVLVATLNLIPGLVGGTTANFDFEDVQLTEDVITLFPDVGFGDTKYVVNATTVRDIQLAVNFARNRNLRLNIKNTGHDFVGRSTGYGSLSVWTHYLKGIDLISGYSIGEYQGTAVKIGGGVEAFEGYNLMAASKITFVVPGAFTVGAAGGWLAGGGHSGLTSLLGLGSDQPLSINVVTADGKFVTADVNTKDDLFFALRGGGGSTFGIVTSVISKTYPGPLNTAFASASLATGPTKPANTSNGVFPVAPPVEVDDTELFWRAYGVILAFGKEITDAGGLAFGDLTPLGNNSFLLASSFSMPNLTVPQTEVLLHPVFEALRSIGINITDPPVSTFPYGFISNGTGDFPSHNLFASRLFPRDNWADAALFQATTKAIRDTVEAGFIFNGINYSPTVAIAGYPGDNAVNPAFRKTLMHATVFDPFPVTAKDPEDFLSRHDRLNTYMDEIRAVTPGSGAYINEADVLEPNWQQSFFGSNYKRLLAIKTAVDPWGLFWAPTTVGSEAWRVITRDGLPTQDGPLCRTEFS</sequence>
<dbReference type="InterPro" id="IPR012951">
    <property type="entry name" value="BBE"/>
</dbReference>